<keyword evidence="1" id="KW-0812">Transmembrane</keyword>
<dbReference type="RefSeq" id="WP_271806018.1">
    <property type="nucleotide sequence ID" value="NZ_JAQMTU010000107.1"/>
</dbReference>
<reference evidence="2 3" key="1">
    <citation type="submission" date="2023-01" db="EMBL/GenBank/DDBJ databases">
        <title>Genomes from the Australian National Cyanobacteria Reference Collection.</title>
        <authorList>
            <person name="Willis A."/>
            <person name="Lee E.M.F."/>
        </authorList>
    </citation>
    <scope>NUCLEOTIDE SEQUENCE [LARGE SCALE GENOMIC DNA]</scope>
    <source>
        <strain evidence="2 3">CS-537/01</strain>
    </source>
</reference>
<evidence type="ECO:0000256" key="1">
    <source>
        <dbReference type="SAM" id="Phobius"/>
    </source>
</evidence>
<organism evidence="2 3">
    <name type="scientific">Dolichospermum circinale CS-537/01</name>
    <dbReference type="NCBI Taxonomy" id="3021739"/>
    <lineage>
        <taxon>Bacteria</taxon>
        <taxon>Bacillati</taxon>
        <taxon>Cyanobacteriota</taxon>
        <taxon>Cyanophyceae</taxon>
        <taxon>Nostocales</taxon>
        <taxon>Aphanizomenonaceae</taxon>
        <taxon>Dolichospermum</taxon>
        <taxon>Dolichospermum circinale</taxon>
    </lineage>
</organism>
<feature type="transmembrane region" description="Helical" evidence="1">
    <location>
        <begin position="174"/>
        <end position="194"/>
    </location>
</feature>
<name>A0ABT5A8F8_9CYAN</name>
<keyword evidence="1" id="KW-0472">Membrane</keyword>
<evidence type="ECO:0000313" key="3">
    <source>
        <dbReference type="Proteomes" id="UP001212123"/>
    </source>
</evidence>
<keyword evidence="1" id="KW-1133">Transmembrane helix</keyword>
<gene>
    <name evidence="2" type="ORF">PN492_16980</name>
</gene>
<accession>A0ABT5A8F8</accession>
<comment type="caution">
    <text evidence="2">The sequence shown here is derived from an EMBL/GenBank/DDBJ whole genome shotgun (WGS) entry which is preliminary data.</text>
</comment>
<protein>
    <submittedName>
        <fullName evidence="2">Uncharacterized protein</fullName>
    </submittedName>
</protein>
<dbReference type="EMBL" id="JAQMTU010000107">
    <property type="protein sequence ID" value="MDB9488221.1"/>
    <property type="molecule type" value="Genomic_DNA"/>
</dbReference>
<evidence type="ECO:0000313" key="2">
    <source>
        <dbReference type="EMBL" id="MDB9488221.1"/>
    </source>
</evidence>
<dbReference type="Proteomes" id="UP001212123">
    <property type="component" value="Unassembled WGS sequence"/>
</dbReference>
<keyword evidence="3" id="KW-1185">Reference proteome</keyword>
<sequence length="513" mass="58828">MNITVEQQELLLLGDILQKRLAAKVTDIQDFQVKCAIKNDLLMILTEHNSEVTLDTQQVFEVLAQTLQSQFNYKTQHIQLFLRVFGDKFPYAKYFLDSPMPTTEEEISLTQPIPDSFVSSPEARFFNYSSPDSILQNLSEDEDKSQEINQGSYPFVHIPDQPEKRHLLRSFPPVSIIGTTVFIVFLYLSGTFVLHRGCVVLECKELQTAKKFQGEYQQQIKSTKTDLELLAIQQKLDEVVADLQKIPQWSPRYRESQELVTNFSQKSLKINQVLLALRTAISVEKRNLDPAKSWAELRNRQNLLRQAITRLNTVKHESEFHQLVQGNLPRYENSLNTITQQLIREETWLKKIASAKTLGEAAIKGQATAKSVTDWQQVKFNLRTAINTLTTIPEDSFGFQDASKLLAAYQSKIIVADDNAKKEKLLTMSSQQVLAFMNQVKTDLNKTCTSKIKICTFTIENHQINIRLSSEYDSLLKVNNRTMQLHFQSLQNALKVIGQKYQLPVFIYNSQGQ</sequence>
<proteinExistence type="predicted"/>